<keyword evidence="1" id="KW-0812">Transmembrane</keyword>
<sequence length="178" mass="20505">MLLFFIFVSKLIIFFFKRNHFPKKTLTAFVAGLVLFFGLFISIQYFFTFRTIDKKLMQKGPESVSSPSGKYTANAYYEPYGGAGPSSGVNVWVEISNNENHTIKTIYYAAAKSQFSMEWLDEVKLSIVNHESKYTNSNRSIELNVDKEIYHENGLACKSLLMKDEYVTCYQHESTSYN</sequence>
<evidence type="ECO:0000313" key="3">
    <source>
        <dbReference type="Proteomes" id="UP000234956"/>
    </source>
</evidence>
<proteinExistence type="predicted"/>
<evidence type="ECO:0000313" key="2">
    <source>
        <dbReference type="EMBL" id="PKU51058.1"/>
    </source>
</evidence>
<dbReference type="InterPro" id="IPR035406">
    <property type="entry name" value="DUF5412"/>
</dbReference>
<keyword evidence="1" id="KW-0472">Membrane</keyword>
<comment type="caution">
    <text evidence="2">The sequence shown here is derived from an EMBL/GenBank/DDBJ whole genome shotgun (WGS) entry which is preliminary data.</text>
</comment>
<keyword evidence="1" id="KW-1133">Transmembrane helix</keyword>
<reference evidence="2 3" key="1">
    <citation type="submission" date="2017-10" db="EMBL/GenBank/DDBJ databases">
        <title>Draft genome of Lysinibacillus fusiformis strain Juneja, a laboratory-derived pathogen of Drosophila melanogaster.</title>
        <authorList>
            <person name="Smith B.R."/>
            <person name="Unckless R.L."/>
        </authorList>
    </citation>
    <scope>NUCLEOTIDE SEQUENCE [LARGE SCALE GENOMIC DNA]</scope>
    <source>
        <strain evidence="2 3">Juneja</strain>
    </source>
</reference>
<name>A0A2I0UYA3_9BACI</name>
<protein>
    <submittedName>
        <fullName evidence="2">Uncharacterized protein</fullName>
    </submittedName>
</protein>
<dbReference type="Proteomes" id="UP000234956">
    <property type="component" value="Unassembled WGS sequence"/>
</dbReference>
<accession>A0A2I0UYA3</accession>
<dbReference type="EMBL" id="PDFK01000004">
    <property type="protein sequence ID" value="PKU51058.1"/>
    <property type="molecule type" value="Genomic_DNA"/>
</dbReference>
<dbReference type="Pfam" id="PF17428">
    <property type="entry name" value="DUF5412"/>
    <property type="match status" value="1"/>
</dbReference>
<evidence type="ECO:0000256" key="1">
    <source>
        <dbReference type="SAM" id="Phobius"/>
    </source>
</evidence>
<feature type="transmembrane region" description="Helical" evidence="1">
    <location>
        <begin position="28"/>
        <end position="49"/>
    </location>
</feature>
<dbReference type="AlphaFoldDB" id="A0A2I0UYA3"/>
<organism evidence="2 3">
    <name type="scientific">Lysinibacillus fusiformis</name>
    <dbReference type="NCBI Taxonomy" id="28031"/>
    <lineage>
        <taxon>Bacteria</taxon>
        <taxon>Bacillati</taxon>
        <taxon>Bacillota</taxon>
        <taxon>Bacilli</taxon>
        <taxon>Bacillales</taxon>
        <taxon>Bacillaceae</taxon>
        <taxon>Lysinibacillus</taxon>
    </lineage>
</organism>
<gene>
    <name evidence="2" type="ORF">CRI88_15390</name>
</gene>